<dbReference type="EMBL" id="BAAALX010000016">
    <property type="protein sequence ID" value="GAA1522611.1"/>
    <property type="molecule type" value="Genomic_DNA"/>
</dbReference>
<dbReference type="InterPro" id="IPR036291">
    <property type="entry name" value="NAD(P)-bd_dom_sf"/>
</dbReference>
<proteinExistence type="predicted"/>
<dbReference type="InterPro" id="IPR011032">
    <property type="entry name" value="GroES-like_sf"/>
</dbReference>
<keyword evidence="2" id="KW-0560">Oxidoreductase</keyword>
<protein>
    <submittedName>
        <fullName evidence="4">Zinc-binding dehydrogenase</fullName>
    </submittedName>
</protein>
<organism evidence="4 5">
    <name type="scientific">Brevibacterium permense</name>
    <dbReference type="NCBI Taxonomy" id="234834"/>
    <lineage>
        <taxon>Bacteria</taxon>
        <taxon>Bacillati</taxon>
        <taxon>Actinomycetota</taxon>
        <taxon>Actinomycetes</taxon>
        <taxon>Micrococcales</taxon>
        <taxon>Brevibacteriaceae</taxon>
        <taxon>Brevibacterium</taxon>
    </lineage>
</organism>
<reference evidence="4 5" key="1">
    <citation type="journal article" date="2019" name="Int. J. Syst. Evol. Microbiol.">
        <title>The Global Catalogue of Microorganisms (GCM) 10K type strain sequencing project: providing services to taxonomists for standard genome sequencing and annotation.</title>
        <authorList>
            <consortium name="The Broad Institute Genomics Platform"/>
            <consortium name="The Broad Institute Genome Sequencing Center for Infectious Disease"/>
            <person name="Wu L."/>
            <person name="Ma J."/>
        </authorList>
    </citation>
    <scope>NUCLEOTIDE SEQUENCE [LARGE SCALE GENOMIC DNA]</scope>
    <source>
        <strain evidence="4 5">JCM 13318</strain>
    </source>
</reference>
<comment type="cofactor">
    <cofactor evidence="1">
        <name>Zn(2+)</name>
        <dbReference type="ChEBI" id="CHEBI:29105"/>
    </cofactor>
</comment>
<feature type="domain" description="Enoyl reductase (ER)" evidence="3">
    <location>
        <begin position="16"/>
        <end position="367"/>
    </location>
</feature>
<accession>A0ABN2AMG3</accession>
<dbReference type="InterPro" id="IPR020843">
    <property type="entry name" value="ER"/>
</dbReference>
<dbReference type="Pfam" id="PF00107">
    <property type="entry name" value="ADH_zinc_N"/>
    <property type="match status" value="1"/>
</dbReference>
<keyword evidence="5" id="KW-1185">Reference proteome</keyword>
<dbReference type="Gene3D" id="3.40.50.720">
    <property type="entry name" value="NAD(P)-binding Rossmann-like Domain"/>
    <property type="match status" value="1"/>
</dbReference>
<evidence type="ECO:0000313" key="4">
    <source>
        <dbReference type="EMBL" id="GAA1522611.1"/>
    </source>
</evidence>
<evidence type="ECO:0000313" key="5">
    <source>
        <dbReference type="Proteomes" id="UP001500177"/>
    </source>
</evidence>
<comment type="caution">
    <text evidence="4">The sequence shown here is derived from an EMBL/GenBank/DDBJ whole genome shotgun (WGS) entry which is preliminary data.</text>
</comment>
<dbReference type="SUPFAM" id="SSF50129">
    <property type="entry name" value="GroES-like"/>
    <property type="match status" value="1"/>
</dbReference>
<name>A0ABN2AMG3_9MICO</name>
<dbReference type="InterPro" id="IPR013149">
    <property type="entry name" value="ADH-like_C"/>
</dbReference>
<evidence type="ECO:0000259" key="3">
    <source>
        <dbReference type="SMART" id="SM00829"/>
    </source>
</evidence>
<evidence type="ECO:0000256" key="2">
    <source>
        <dbReference type="ARBA" id="ARBA00023002"/>
    </source>
</evidence>
<dbReference type="Proteomes" id="UP001500177">
    <property type="component" value="Unassembled WGS sequence"/>
</dbReference>
<dbReference type="SMART" id="SM00829">
    <property type="entry name" value="PKS_ER"/>
    <property type="match status" value="1"/>
</dbReference>
<gene>
    <name evidence="4" type="ORF">GCM10009690_27400</name>
</gene>
<dbReference type="Gene3D" id="3.90.180.10">
    <property type="entry name" value="Medium-chain alcohol dehydrogenases, catalytic domain"/>
    <property type="match status" value="1"/>
</dbReference>
<sequence length="375" mass="39214">MEKPVPKVAVLEEINGPITLQDFPDSQPSPGGALVEVALGGICGTDVHLRTGHLNVPLPLAMGHEAVGWIRKLGDGLTTDVEGQPLAVGDRVVWANNIPCGSCHECLVLKEPTLCLNRKIYGINRRASDFPHLQGGWAEMIVLEAGTTIIKIPDSVSFEEVITLGCAGPTAIHGVVENLKIEPGSVVAVQGAGPVGLASAMYAKAMGAALVVILGGPTSRIEMALQIGAADAGVDMDSYPTAPERLDAFRQLTPHGGGADVVIECAGVPSAVAESIDLARPNGQLLVLGQYTDHGPTPINPHLITKKQLKVFGSWGFAPAHYVKYVKSLPQLVKNHDLASILSVYSLEEINDALADVASGSVTKAALRPGTKNEA</sequence>
<dbReference type="InterPro" id="IPR050129">
    <property type="entry name" value="Zn_alcohol_dh"/>
</dbReference>
<dbReference type="PANTHER" id="PTHR43401">
    <property type="entry name" value="L-THREONINE 3-DEHYDROGENASE"/>
    <property type="match status" value="1"/>
</dbReference>
<evidence type="ECO:0000256" key="1">
    <source>
        <dbReference type="ARBA" id="ARBA00001947"/>
    </source>
</evidence>
<dbReference type="CDD" id="cd08231">
    <property type="entry name" value="MDR_TM0436_like"/>
    <property type="match status" value="1"/>
</dbReference>
<dbReference type="Pfam" id="PF08240">
    <property type="entry name" value="ADH_N"/>
    <property type="match status" value="1"/>
</dbReference>
<dbReference type="SUPFAM" id="SSF51735">
    <property type="entry name" value="NAD(P)-binding Rossmann-fold domains"/>
    <property type="match status" value="1"/>
</dbReference>
<dbReference type="InterPro" id="IPR013154">
    <property type="entry name" value="ADH-like_N"/>
</dbReference>